<accession>A0A4R6M4R6</accession>
<keyword evidence="9" id="KW-1185">Reference proteome</keyword>
<dbReference type="Pfam" id="PF07196">
    <property type="entry name" value="Flagellin_IN"/>
    <property type="match status" value="1"/>
</dbReference>
<gene>
    <name evidence="8" type="ORF">DFP79_2796</name>
</gene>
<organism evidence="8 9">
    <name type="scientific">Marinomonas balearica</name>
    <dbReference type="NCBI Taxonomy" id="491947"/>
    <lineage>
        <taxon>Bacteria</taxon>
        <taxon>Pseudomonadati</taxon>
        <taxon>Pseudomonadota</taxon>
        <taxon>Gammaproteobacteria</taxon>
        <taxon>Oceanospirillales</taxon>
        <taxon>Oceanospirillaceae</taxon>
        <taxon>Marinomonas</taxon>
    </lineage>
</organism>
<dbReference type="PANTHER" id="PTHR30288:SF0">
    <property type="entry name" value="FLAGELLAR HOOK-ASSOCIATED PROTEIN 2"/>
    <property type="match status" value="1"/>
</dbReference>
<comment type="caution">
    <text evidence="8">The sequence shown here is derived from an EMBL/GenBank/DDBJ whole genome shotgun (WGS) entry which is preliminary data.</text>
</comment>
<comment type="similarity">
    <text evidence="1 5">Belongs to the FliD family.</text>
</comment>
<reference evidence="8 9" key="1">
    <citation type="submission" date="2019-03" db="EMBL/GenBank/DDBJ databases">
        <title>Genomic Encyclopedia of Type Strains, Phase III (KMG-III): the genomes of soil and plant-associated and newly described type strains.</title>
        <authorList>
            <person name="Whitman W."/>
        </authorList>
    </citation>
    <scope>NUCLEOTIDE SEQUENCE [LARGE SCALE GENOMIC DNA]</scope>
    <source>
        <strain evidence="8 9">CECT 7378</strain>
    </source>
</reference>
<dbReference type="GO" id="GO:0009424">
    <property type="term" value="C:bacterial-type flagellum hook"/>
    <property type="evidence" value="ECO:0007669"/>
    <property type="project" value="UniProtKB-UniRule"/>
</dbReference>
<sequence>MSVSSLGVGSGLDLQALLDNMVSVQRDTKVSAYNEKISDYKSEVSAYGAIKSALETFQETADKLNDTDLFTGRTASLTQPDSGDLVSVTASEDASNGSYEISVSQLAQGSRSVSGSGLFSSTDDVVSAIGGDLTFTAGSETFTVSVGAGATLSELREQINDDEDNFGVSANLVDDGSGNVYLTLNSSVTGSGNDLVVTNTDETLDSVSSVATGTGSAGLSIGSEDGAQDAIITVDGIDINSDSNTFENAISGLTIKALAESETGSDSSLETASASIDFDTDSVQETLESFVESYNSLLSTFEKYTGTGDILNGSSLVRGMESALNSDLMTTFDDAGSLSSIFDIGIEMDDDGSLSLNSTDFEEVMESSFDDVVTLFAGDTGIANIMSEYLEDFTGSGGLVESLSSSAQESADDTQETLESFEYRMDLYEEQLKTKFSNLDTLLAGLNNSGTALLTSLSNLSNQS</sequence>
<evidence type="ECO:0000259" key="7">
    <source>
        <dbReference type="Pfam" id="PF07195"/>
    </source>
</evidence>
<evidence type="ECO:0000256" key="2">
    <source>
        <dbReference type="ARBA" id="ARBA00011255"/>
    </source>
</evidence>
<dbReference type="OrthoDB" id="5980200at2"/>
<keyword evidence="8" id="KW-0966">Cell projection</keyword>
<evidence type="ECO:0000256" key="3">
    <source>
        <dbReference type="ARBA" id="ARBA00023054"/>
    </source>
</evidence>
<dbReference type="Pfam" id="PF02465">
    <property type="entry name" value="FliD_N"/>
    <property type="match status" value="1"/>
</dbReference>
<dbReference type="RefSeq" id="WP_133504524.1">
    <property type="nucleotide sequence ID" value="NZ_SNXC01000014.1"/>
</dbReference>
<dbReference type="Proteomes" id="UP000294656">
    <property type="component" value="Unassembled WGS sequence"/>
</dbReference>
<comment type="subunit">
    <text evidence="2 5">Homopentamer.</text>
</comment>
<dbReference type="InterPro" id="IPR010810">
    <property type="entry name" value="Flagellin_hook_IN_motif"/>
</dbReference>
<dbReference type="GO" id="GO:0007155">
    <property type="term" value="P:cell adhesion"/>
    <property type="evidence" value="ECO:0007669"/>
    <property type="project" value="InterPro"/>
</dbReference>
<keyword evidence="4 5" id="KW-0975">Bacterial flagellum</keyword>
<dbReference type="Pfam" id="PF07195">
    <property type="entry name" value="FliD_C"/>
    <property type="match status" value="1"/>
</dbReference>
<dbReference type="GO" id="GO:0071973">
    <property type="term" value="P:bacterial-type flagellum-dependent cell motility"/>
    <property type="evidence" value="ECO:0007669"/>
    <property type="project" value="TreeGrafter"/>
</dbReference>
<name>A0A4R6M4R6_9GAMM</name>
<dbReference type="GO" id="GO:0009421">
    <property type="term" value="C:bacterial-type flagellum filament cap"/>
    <property type="evidence" value="ECO:0007669"/>
    <property type="project" value="InterPro"/>
</dbReference>
<keyword evidence="5" id="KW-0964">Secreted</keyword>
<evidence type="ECO:0000256" key="4">
    <source>
        <dbReference type="ARBA" id="ARBA00023143"/>
    </source>
</evidence>
<comment type="subcellular location">
    <subcellularLocation>
        <location evidence="5">Secreted</location>
    </subcellularLocation>
    <subcellularLocation>
        <location evidence="5">Bacterial flagellum</location>
    </subcellularLocation>
</comment>
<keyword evidence="8" id="KW-0969">Cilium</keyword>
<evidence type="ECO:0000256" key="5">
    <source>
        <dbReference type="RuleBase" id="RU362066"/>
    </source>
</evidence>
<evidence type="ECO:0000313" key="8">
    <source>
        <dbReference type="EMBL" id="TDO96224.1"/>
    </source>
</evidence>
<dbReference type="InterPro" id="IPR003481">
    <property type="entry name" value="FliD_N"/>
</dbReference>
<feature type="domain" description="Flagellar hook-associated protein 2 C-terminal" evidence="7">
    <location>
        <begin position="227"/>
        <end position="447"/>
    </location>
</feature>
<comment type="function">
    <text evidence="5">Required for morphogenesis and for the elongation of the flagellar filament by facilitating polymerization of the flagellin monomers at the tip of growing filament. Forms a capping structure, which prevents flagellin subunits (transported through the central channel of the flagellum) from leaking out without polymerization at the distal end.</text>
</comment>
<dbReference type="GO" id="GO:0005576">
    <property type="term" value="C:extracellular region"/>
    <property type="evidence" value="ECO:0007669"/>
    <property type="project" value="UniProtKB-SubCell"/>
</dbReference>
<dbReference type="InterPro" id="IPR010809">
    <property type="entry name" value="FliD_C"/>
</dbReference>
<keyword evidence="8" id="KW-0282">Flagellum</keyword>
<evidence type="ECO:0000313" key="9">
    <source>
        <dbReference type="Proteomes" id="UP000294656"/>
    </source>
</evidence>
<dbReference type="InterPro" id="IPR040026">
    <property type="entry name" value="FliD"/>
</dbReference>
<dbReference type="EMBL" id="SNXC01000014">
    <property type="protein sequence ID" value="TDO96224.1"/>
    <property type="molecule type" value="Genomic_DNA"/>
</dbReference>
<proteinExistence type="inferred from homology"/>
<dbReference type="PANTHER" id="PTHR30288">
    <property type="entry name" value="FLAGELLAR CAP/ASSEMBLY PROTEIN FLID"/>
    <property type="match status" value="1"/>
</dbReference>
<evidence type="ECO:0000259" key="6">
    <source>
        <dbReference type="Pfam" id="PF02465"/>
    </source>
</evidence>
<keyword evidence="3" id="KW-0175">Coiled coil</keyword>
<evidence type="ECO:0000256" key="1">
    <source>
        <dbReference type="ARBA" id="ARBA00009764"/>
    </source>
</evidence>
<feature type="domain" description="Flagellar hook-associated protein 2 N-terminal" evidence="6">
    <location>
        <begin position="10"/>
        <end position="109"/>
    </location>
</feature>
<protein>
    <recommendedName>
        <fullName evidence="5">Flagellar hook-associated protein 2</fullName>
        <shortName evidence="5">HAP2</shortName>
    </recommendedName>
    <alternativeName>
        <fullName evidence="5">Flagellar cap protein</fullName>
    </alternativeName>
</protein>
<dbReference type="AlphaFoldDB" id="A0A4R6M4R6"/>